<name>K3WDR1_GLOUD</name>
<dbReference type="InterPro" id="IPR009057">
    <property type="entry name" value="Homeodomain-like_sf"/>
</dbReference>
<keyword evidence="1" id="KW-0539">Nucleus</keyword>
<dbReference type="PANTHER" id="PTHR12802:SF155">
    <property type="entry name" value="DEUBIQUITINASE MYSM1"/>
    <property type="match status" value="1"/>
</dbReference>
<protein>
    <submittedName>
        <fullName evidence="3">Uncharacterized protein</fullName>
    </submittedName>
</protein>
<proteinExistence type="predicted"/>
<accession>K3WDR1</accession>
<feature type="compositionally biased region" description="Basic residues" evidence="2">
    <location>
        <begin position="68"/>
        <end position="78"/>
    </location>
</feature>
<dbReference type="HOGENOM" id="CLU_087139_0_0_1"/>
<keyword evidence="4" id="KW-1185">Reference proteome</keyword>
<dbReference type="VEuPathDB" id="FungiDB:PYU1_G003098"/>
<dbReference type="InParanoid" id="K3WDR1"/>
<dbReference type="Proteomes" id="UP000019132">
    <property type="component" value="Unassembled WGS sequence"/>
</dbReference>
<dbReference type="SUPFAM" id="SSF46689">
    <property type="entry name" value="Homeodomain-like"/>
    <property type="match status" value="1"/>
</dbReference>
<evidence type="ECO:0000313" key="3">
    <source>
        <dbReference type="EnsemblProtists" id="PYU1_T003102"/>
    </source>
</evidence>
<dbReference type="CDD" id="cd00167">
    <property type="entry name" value="SANT"/>
    <property type="match status" value="1"/>
</dbReference>
<feature type="region of interest" description="Disordered" evidence="2">
    <location>
        <begin position="68"/>
        <end position="109"/>
    </location>
</feature>
<evidence type="ECO:0000313" key="4">
    <source>
        <dbReference type="Proteomes" id="UP000019132"/>
    </source>
</evidence>
<evidence type="ECO:0000256" key="1">
    <source>
        <dbReference type="ARBA" id="ARBA00023242"/>
    </source>
</evidence>
<dbReference type="Gene3D" id="1.10.10.60">
    <property type="entry name" value="Homeodomain-like"/>
    <property type="match status" value="1"/>
</dbReference>
<reference evidence="4" key="1">
    <citation type="journal article" date="2010" name="Genome Biol.">
        <title>Genome sequence of the necrotrophic plant pathogen Pythium ultimum reveals original pathogenicity mechanisms and effector repertoire.</title>
        <authorList>
            <person name="Levesque C.A."/>
            <person name="Brouwer H."/>
            <person name="Cano L."/>
            <person name="Hamilton J.P."/>
            <person name="Holt C."/>
            <person name="Huitema E."/>
            <person name="Raffaele S."/>
            <person name="Robideau G.P."/>
            <person name="Thines M."/>
            <person name="Win J."/>
            <person name="Zerillo M.M."/>
            <person name="Beakes G.W."/>
            <person name="Boore J.L."/>
            <person name="Busam D."/>
            <person name="Dumas B."/>
            <person name="Ferriera S."/>
            <person name="Fuerstenberg S.I."/>
            <person name="Gachon C.M."/>
            <person name="Gaulin E."/>
            <person name="Govers F."/>
            <person name="Grenville-Briggs L."/>
            <person name="Horner N."/>
            <person name="Hostetler J."/>
            <person name="Jiang R.H."/>
            <person name="Johnson J."/>
            <person name="Krajaejun T."/>
            <person name="Lin H."/>
            <person name="Meijer H.J."/>
            <person name="Moore B."/>
            <person name="Morris P."/>
            <person name="Phuntmart V."/>
            <person name="Puiu D."/>
            <person name="Shetty J."/>
            <person name="Stajich J.E."/>
            <person name="Tripathy S."/>
            <person name="Wawra S."/>
            <person name="van West P."/>
            <person name="Whitty B.R."/>
            <person name="Coutinho P.M."/>
            <person name="Henrissat B."/>
            <person name="Martin F."/>
            <person name="Thomas P.D."/>
            <person name="Tyler B.M."/>
            <person name="De Vries R.P."/>
            <person name="Kamoun S."/>
            <person name="Yandell M."/>
            <person name="Tisserat N."/>
            <person name="Buell C.R."/>
        </authorList>
    </citation>
    <scope>NUCLEOTIDE SEQUENCE</scope>
    <source>
        <strain evidence="4">DAOM:BR144</strain>
    </source>
</reference>
<dbReference type="EnsemblProtists" id="PYU1_T003102">
    <property type="protein sequence ID" value="PYU1_T003102"/>
    <property type="gene ID" value="PYU1_G003098"/>
</dbReference>
<dbReference type="PANTHER" id="PTHR12802">
    <property type="entry name" value="SWI/SNF COMPLEX-RELATED"/>
    <property type="match status" value="1"/>
</dbReference>
<evidence type="ECO:0000256" key="2">
    <source>
        <dbReference type="SAM" id="MobiDB-lite"/>
    </source>
</evidence>
<dbReference type="eggNOG" id="ENOG502S2Y5">
    <property type="taxonomic scope" value="Eukaryota"/>
</dbReference>
<reference evidence="3" key="3">
    <citation type="submission" date="2015-02" db="UniProtKB">
        <authorList>
            <consortium name="EnsemblProtists"/>
        </authorList>
    </citation>
    <scope>IDENTIFICATION</scope>
    <source>
        <strain evidence="3">DAOM BR144</strain>
    </source>
</reference>
<organism evidence="3 4">
    <name type="scientific">Globisporangium ultimum (strain ATCC 200006 / CBS 805.95 / DAOM BR144)</name>
    <name type="common">Pythium ultimum</name>
    <dbReference type="NCBI Taxonomy" id="431595"/>
    <lineage>
        <taxon>Eukaryota</taxon>
        <taxon>Sar</taxon>
        <taxon>Stramenopiles</taxon>
        <taxon>Oomycota</taxon>
        <taxon>Peronosporomycetes</taxon>
        <taxon>Pythiales</taxon>
        <taxon>Pythiaceae</taxon>
        <taxon>Globisporangium</taxon>
    </lineage>
</organism>
<dbReference type="InterPro" id="IPR001005">
    <property type="entry name" value="SANT/Myb"/>
</dbReference>
<dbReference type="AlphaFoldDB" id="K3WDR1"/>
<feature type="compositionally biased region" description="Acidic residues" evidence="2">
    <location>
        <begin position="97"/>
        <end position="109"/>
    </location>
</feature>
<reference evidence="4" key="2">
    <citation type="submission" date="2010-04" db="EMBL/GenBank/DDBJ databases">
        <authorList>
            <person name="Buell R."/>
            <person name="Hamilton J."/>
            <person name="Hostetler J."/>
        </authorList>
    </citation>
    <scope>NUCLEOTIDE SEQUENCE [LARGE SCALE GENOMIC DNA]</scope>
    <source>
        <strain evidence="4">DAOM:BR144</strain>
    </source>
</reference>
<dbReference type="EMBL" id="GL376603">
    <property type="status" value="NOT_ANNOTATED_CDS"/>
    <property type="molecule type" value="Genomic_DNA"/>
</dbReference>
<sequence>MVELHQAKLVPTQFTVTKPGEHAWSSAEQRRFWEAIHRFPQGPWTAIAAYVGSKSTRQAMTHAQKLRQKLSRWKRRVRNGTESGGSSGGSSPRSELNEYDDDDALGDINEEDDMSDCVVKAEDMAAMQQHGATFSPDDVAHHDNDAYLDDLLSDIEPVLENVVNFASSPKSEYTATDAMIQHPSSFASVDMMHATESKPSFEEMGASSSSYFASYQSVSWHVMDHAQHHEVAAPHEYAAAPIGFRP</sequence>